<evidence type="ECO:0000313" key="1">
    <source>
        <dbReference type="EMBL" id="CAB4136055.1"/>
    </source>
</evidence>
<sequence>MATKANLISAVNGFITSIVNITKHRNSMLEVVNELYGSNQLNDTQATTNVVTLVLSDTLYNLTFTKTGRMVYVNGIIINNNSIIPNNTVIANFTNSEFAPQNGKQFRIVGFIDANNNNIPFIFENIESNQRIKNTKQVPIAEQYYINGFYLTNQ</sequence>
<name>A0A6J5LNP6_9CAUD</name>
<accession>A0A6J5LNP6</accession>
<organism evidence="1">
    <name type="scientific">uncultured Caudovirales phage</name>
    <dbReference type="NCBI Taxonomy" id="2100421"/>
    <lineage>
        <taxon>Viruses</taxon>
        <taxon>Duplodnaviria</taxon>
        <taxon>Heunggongvirae</taxon>
        <taxon>Uroviricota</taxon>
        <taxon>Caudoviricetes</taxon>
        <taxon>Peduoviridae</taxon>
        <taxon>Maltschvirus</taxon>
        <taxon>Maltschvirus maltsch</taxon>
    </lineage>
</organism>
<protein>
    <submittedName>
        <fullName evidence="1">Uncharacterized protein</fullName>
    </submittedName>
</protein>
<dbReference type="EMBL" id="LR796313">
    <property type="protein sequence ID" value="CAB4136055.1"/>
    <property type="molecule type" value="Genomic_DNA"/>
</dbReference>
<reference evidence="1" key="1">
    <citation type="submission" date="2020-04" db="EMBL/GenBank/DDBJ databases">
        <authorList>
            <person name="Chiriac C."/>
            <person name="Salcher M."/>
            <person name="Ghai R."/>
            <person name="Kavagutti S V."/>
        </authorList>
    </citation>
    <scope>NUCLEOTIDE SEQUENCE</scope>
</reference>
<gene>
    <name evidence="1" type="ORF">UFOVP299_7</name>
</gene>
<proteinExistence type="predicted"/>